<reference evidence="1 2" key="1">
    <citation type="journal article" date="2007" name="Science">
        <title>The Chlamydomonas genome reveals the evolution of key animal and plant functions.</title>
        <authorList>
            <person name="Merchant S.S."/>
            <person name="Prochnik S.E."/>
            <person name="Vallon O."/>
            <person name="Harris E.H."/>
            <person name="Karpowicz S.J."/>
            <person name="Witman G.B."/>
            <person name="Terry A."/>
            <person name="Salamov A."/>
            <person name="Fritz-Laylin L.K."/>
            <person name="Marechal-Drouard L."/>
            <person name="Marshall W.F."/>
            <person name="Qu L.H."/>
            <person name="Nelson D.R."/>
            <person name="Sanderfoot A.A."/>
            <person name="Spalding M.H."/>
            <person name="Kapitonov V.V."/>
            <person name="Ren Q."/>
            <person name="Ferris P."/>
            <person name="Lindquist E."/>
            <person name="Shapiro H."/>
            <person name="Lucas S.M."/>
            <person name="Grimwood J."/>
            <person name="Schmutz J."/>
            <person name="Cardol P."/>
            <person name="Cerutti H."/>
            <person name="Chanfreau G."/>
            <person name="Chen C.L."/>
            <person name="Cognat V."/>
            <person name="Croft M.T."/>
            <person name="Dent R."/>
            <person name="Dutcher S."/>
            <person name="Fernandez E."/>
            <person name="Fukuzawa H."/>
            <person name="Gonzalez-Ballester D."/>
            <person name="Gonzalez-Halphen D."/>
            <person name="Hallmann A."/>
            <person name="Hanikenne M."/>
            <person name="Hippler M."/>
            <person name="Inwood W."/>
            <person name="Jabbari K."/>
            <person name="Kalanon M."/>
            <person name="Kuras R."/>
            <person name="Lefebvre P.A."/>
            <person name="Lemaire S.D."/>
            <person name="Lobanov A.V."/>
            <person name="Lohr M."/>
            <person name="Manuell A."/>
            <person name="Meier I."/>
            <person name="Mets L."/>
            <person name="Mittag M."/>
            <person name="Mittelmeier T."/>
            <person name="Moroney J.V."/>
            <person name="Moseley J."/>
            <person name="Napoli C."/>
            <person name="Nedelcu A.M."/>
            <person name="Niyogi K."/>
            <person name="Novoselov S.V."/>
            <person name="Paulsen I.T."/>
            <person name="Pazour G."/>
            <person name="Purton S."/>
            <person name="Ral J.P."/>
            <person name="Riano-Pachon D.M."/>
            <person name="Riekhof W."/>
            <person name="Rymarquis L."/>
            <person name="Schroda M."/>
            <person name="Stern D."/>
            <person name="Umen J."/>
            <person name="Willows R."/>
            <person name="Wilson N."/>
            <person name="Zimmer S.L."/>
            <person name="Allmer J."/>
            <person name="Balk J."/>
            <person name="Bisova K."/>
            <person name="Chen C.J."/>
            <person name="Elias M."/>
            <person name="Gendler K."/>
            <person name="Hauser C."/>
            <person name="Lamb M.R."/>
            <person name="Ledford H."/>
            <person name="Long J.C."/>
            <person name="Minagawa J."/>
            <person name="Page M.D."/>
            <person name="Pan J."/>
            <person name="Pootakham W."/>
            <person name="Roje S."/>
            <person name="Rose A."/>
            <person name="Stahlberg E."/>
            <person name="Terauchi A.M."/>
            <person name="Yang P."/>
            <person name="Ball S."/>
            <person name="Bowler C."/>
            <person name="Dieckmann C.L."/>
            <person name="Gladyshev V.N."/>
            <person name="Green P."/>
            <person name="Jorgensen R."/>
            <person name="Mayfield S."/>
            <person name="Mueller-Roeber B."/>
            <person name="Rajamani S."/>
            <person name="Sayre R.T."/>
            <person name="Brokstein P."/>
            <person name="Dubchak I."/>
            <person name="Goodstein D."/>
            <person name="Hornick L."/>
            <person name="Huang Y.W."/>
            <person name="Jhaveri J."/>
            <person name="Luo Y."/>
            <person name="Martinez D."/>
            <person name="Ngau W.C."/>
            <person name="Otillar B."/>
            <person name="Poliakov A."/>
            <person name="Porter A."/>
            <person name="Szajkowski L."/>
            <person name="Werner G."/>
            <person name="Zhou K."/>
            <person name="Grigoriev I.V."/>
            <person name="Rokhsar D.S."/>
            <person name="Grossman A.R."/>
        </authorList>
    </citation>
    <scope>NUCLEOTIDE SEQUENCE [LARGE SCALE GENOMIC DNA]</scope>
    <source>
        <strain evidence="2">CC-503</strain>
    </source>
</reference>
<dbReference type="GeneID" id="66052194"/>
<keyword evidence="2" id="KW-1185">Reference proteome</keyword>
<proteinExistence type="predicted"/>
<organism evidence="1 2">
    <name type="scientific">Chlamydomonas reinhardtii</name>
    <name type="common">Chlamydomonas smithii</name>
    <dbReference type="NCBI Taxonomy" id="3055"/>
    <lineage>
        <taxon>Eukaryota</taxon>
        <taxon>Viridiplantae</taxon>
        <taxon>Chlorophyta</taxon>
        <taxon>core chlorophytes</taxon>
        <taxon>Chlorophyceae</taxon>
        <taxon>CS clade</taxon>
        <taxon>Chlamydomonadales</taxon>
        <taxon>Chlamydomonadaceae</taxon>
        <taxon>Chlamydomonas</taxon>
    </lineage>
</organism>
<sequence length="81" mass="8870">MYGHTVSVVDVVRVRAGAAQQSLRAQTTRTSRQCAVLVLTAGRRPPLVHAAAYNNCLIKDWACLEQRLMSHCGGGFEGCRR</sequence>
<dbReference type="RefSeq" id="XP_042928960.1">
    <property type="nucleotide sequence ID" value="XM_043059046.1"/>
</dbReference>
<dbReference type="EMBL" id="CM008962">
    <property type="protein sequence ID" value="PNW89041.1"/>
    <property type="molecule type" value="Genomic_DNA"/>
</dbReference>
<dbReference type="KEGG" id="cre:CHLRE_01g055448v5"/>
<gene>
    <name evidence="1" type="ORF">CHLRE_01g055448v5</name>
</gene>
<evidence type="ECO:0000313" key="1">
    <source>
        <dbReference type="EMBL" id="PNW89041.1"/>
    </source>
</evidence>
<evidence type="ECO:0000313" key="2">
    <source>
        <dbReference type="Proteomes" id="UP000006906"/>
    </source>
</evidence>
<name>A0A2K3E8C9_CHLRE</name>
<protein>
    <submittedName>
        <fullName evidence="1">Uncharacterized protein</fullName>
    </submittedName>
</protein>
<dbReference type="AlphaFoldDB" id="A0A2K3E8C9"/>
<dbReference type="Proteomes" id="UP000006906">
    <property type="component" value="Chromosome 1"/>
</dbReference>
<accession>A0A2K3E8C9</accession>
<dbReference type="Gramene" id="PNW89041">
    <property type="protein sequence ID" value="PNW89041"/>
    <property type="gene ID" value="CHLRE_01g055448v5"/>
</dbReference>
<dbReference type="InParanoid" id="A0A2K3E8C9"/>